<keyword evidence="5" id="KW-0460">Magnesium</keyword>
<feature type="binding site" evidence="5">
    <location>
        <position position="120"/>
    </location>
    <ligand>
        <name>substrate</name>
    </ligand>
</feature>
<proteinExistence type="predicted"/>
<reference evidence="6" key="1">
    <citation type="journal article" date="2014" name="Int. J. Syst. Evol. Microbiol.">
        <title>Complete genome sequence of Corynebacterium casei LMG S-19264T (=DSM 44701T), isolated from a smear-ripened cheese.</title>
        <authorList>
            <consortium name="US DOE Joint Genome Institute (JGI-PGF)"/>
            <person name="Walter F."/>
            <person name="Albersmeier A."/>
            <person name="Kalinowski J."/>
            <person name="Ruckert C."/>
        </authorList>
    </citation>
    <scope>NUCLEOTIDE SEQUENCE</scope>
    <source>
        <strain evidence="6">KCTC 42651</strain>
    </source>
</reference>
<reference evidence="6" key="2">
    <citation type="submission" date="2020-09" db="EMBL/GenBank/DDBJ databases">
        <authorList>
            <person name="Sun Q."/>
            <person name="Kim S."/>
        </authorList>
    </citation>
    <scope>NUCLEOTIDE SEQUENCE</scope>
    <source>
        <strain evidence="6">KCTC 42651</strain>
    </source>
</reference>
<organism evidence="6 7">
    <name type="scientific">Thalassobaculum fulvum</name>
    <dbReference type="NCBI Taxonomy" id="1633335"/>
    <lineage>
        <taxon>Bacteria</taxon>
        <taxon>Pseudomonadati</taxon>
        <taxon>Pseudomonadota</taxon>
        <taxon>Alphaproteobacteria</taxon>
        <taxon>Rhodospirillales</taxon>
        <taxon>Thalassobaculaceae</taxon>
        <taxon>Thalassobaculum</taxon>
    </lineage>
</organism>
<dbReference type="PANTHER" id="PTHR33254">
    <property type="entry name" value="4-HYDROXY-4-METHYL-2-OXOGLUTARATE ALDOLASE 3-RELATED"/>
    <property type="match status" value="1"/>
</dbReference>
<dbReference type="GO" id="GO:0046872">
    <property type="term" value="F:metal ion binding"/>
    <property type="evidence" value="ECO:0007669"/>
    <property type="project" value="UniProtKB-KW"/>
</dbReference>
<comment type="cofactor">
    <cofactor evidence="5">
        <name>Mg(2+)</name>
        <dbReference type="ChEBI" id="CHEBI:18420"/>
    </cofactor>
</comment>
<dbReference type="SUPFAM" id="SSF89562">
    <property type="entry name" value="RraA-like"/>
    <property type="match status" value="1"/>
</dbReference>
<protein>
    <recommendedName>
        <fullName evidence="2">Putative 4-hydroxy-4-methyl-2-oxoglutarate aldolase</fullName>
    </recommendedName>
    <alternativeName>
        <fullName evidence="3">Regulator of ribonuclease activity homolog</fullName>
    </alternativeName>
    <alternativeName>
        <fullName evidence="4">RraA-like protein</fullName>
    </alternativeName>
</protein>
<gene>
    <name evidence="6" type="ORF">GCM10017083_44500</name>
</gene>
<dbReference type="InterPro" id="IPR036704">
    <property type="entry name" value="RraA/RraA-like_sf"/>
</dbReference>
<evidence type="ECO:0000256" key="4">
    <source>
        <dbReference type="ARBA" id="ARBA00030169"/>
    </source>
</evidence>
<sequence>MTGTADDLLARLAKLETGQVSDVLDEAGLPGHALSSALVPLAAGQRFAGVAVCARGETAVEGRHARPAMPGSALEAAMRPGGVLVIDSGGFARGALLGGFVAYSLQRQGCVAIVTDGPVRDADEIRGLGLPVVCGGVTPVNGSRRWRWIEVGVPVTLPGQEGRPLAIAPGDYILADGDGVVVVPATAARTIVEDAEELARIEARIGEGLRAGGSRAEVFKRNPRFDHVRPAHS</sequence>
<dbReference type="PANTHER" id="PTHR33254:SF4">
    <property type="entry name" value="4-HYDROXY-4-METHYL-2-OXOGLUTARATE ALDOLASE 3-RELATED"/>
    <property type="match status" value="1"/>
</dbReference>
<dbReference type="Proteomes" id="UP000630353">
    <property type="component" value="Unassembled WGS sequence"/>
</dbReference>
<dbReference type="EMBL" id="BMZS01000011">
    <property type="protein sequence ID" value="GHD59686.1"/>
    <property type="molecule type" value="Genomic_DNA"/>
</dbReference>
<evidence type="ECO:0000256" key="5">
    <source>
        <dbReference type="PIRSR" id="PIRSR605493-1"/>
    </source>
</evidence>
<dbReference type="Pfam" id="PF03737">
    <property type="entry name" value="RraA-like"/>
    <property type="match status" value="1"/>
</dbReference>
<feature type="binding site" evidence="5">
    <location>
        <position position="121"/>
    </location>
    <ligand>
        <name>Mg(2+)</name>
        <dbReference type="ChEBI" id="CHEBI:18420"/>
    </ligand>
</feature>
<evidence type="ECO:0000313" key="7">
    <source>
        <dbReference type="Proteomes" id="UP000630353"/>
    </source>
</evidence>
<keyword evidence="7" id="KW-1185">Reference proteome</keyword>
<accession>A0A918XVL2</accession>
<evidence type="ECO:0000256" key="3">
    <source>
        <dbReference type="ARBA" id="ARBA00029596"/>
    </source>
</evidence>
<dbReference type="RefSeq" id="WP_189993778.1">
    <property type="nucleotide sequence ID" value="NZ_BMZS01000011.1"/>
</dbReference>
<evidence type="ECO:0000256" key="2">
    <source>
        <dbReference type="ARBA" id="ARBA00016549"/>
    </source>
</evidence>
<comment type="cofactor">
    <cofactor evidence="1">
        <name>a divalent metal cation</name>
        <dbReference type="ChEBI" id="CHEBI:60240"/>
    </cofactor>
</comment>
<evidence type="ECO:0000256" key="1">
    <source>
        <dbReference type="ARBA" id="ARBA00001968"/>
    </source>
</evidence>
<keyword evidence="5" id="KW-0479">Metal-binding</keyword>
<name>A0A918XVL2_9PROT</name>
<dbReference type="Gene3D" id="3.50.30.40">
    <property type="entry name" value="Ribonuclease E inhibitor RraA/RraA-like"/>
    <property type="match status" value="1"/>
</dbReference>
<dbReference type="InterPro" id="IPR005493">
    <property type="entry name" value="RraA/RraA-like"/>
</dbReference>
<comment type="caution">
    <text evidence="6">The sequence shown here is derived from an EMBL/GenBank/DDBJ whole genome shotgun (WGS) entry which is preliminary data.</text>
</comment>
<dbReference type="AlphaFoldDB" id="A0A918XVL2"/>
<evidence type="ECO:0000313" key="6">
    <source>
        <dbReference type="EMBL" id="GHD59686.1"/>
    </source>
</evidence>
<feature type="binding site" evidence="5">
    <location>
        <begin position="98"/>
        <end position="101"/>
    </location>
    <ligand>
        <name>substrate</name>
    </ligand>
</feature>
<dbReference type="CDD" id="cd16841">
    <property type="entry name" value="RraA_family"/>
    <property type="match status" value="1"/>
</dbReference>